<sequence>MSLLGLDIRIVGGGIGGLAAALCLAGRGAQVTVLEQAEAIREVGAGLQISPNGLRVIEALGLAPELAARSAEGRAVSLRDFRAGDEVARLDLGLLPRDQRYFFVHRADLIDLLVTEARARGVRFRLLQKVAEVRPGAGPELVMANGDACTADLVIGADGLHSRLREALIGPASPQFTGQVAWRAVIPNVTGQGAEVQVHMGPGRHLVCYPLRDGSVLNLVAAQERAAWAEEGWQHRDDPANLRAAFAGFGPAVQRMLGAVEAVHLWGLFRHRVAPRWVGGHCALLGDAAHPTLPYLAQGANMALEDAWALGACLAGHEDIGAGLAAYQALRMARCQKIVAAATGNAWKYHLRPGPLRLAAHTTLRLGARLAPARALRQFDWLYGYDVTRAV</sequence>
<dbReference type="InterPro" id="IPR050493">
    <property type="entry name" value="FAD-dep_Monooxygenase_BioMet"/>
</dbReference>
<gene>
    <name evidence="4" type="ORF">SAMN04487940_107190</name>
</gene>
<dbReference type="EMBL" id="FNYY01000007">
    <property type="protein sequence ID" value="SEJ58895.1"/>
    <property type="molecule type" value="Genomic_DNA"/>
</dbReference>
<feature type="domain" description="FAD-binding" evidence="3">
    <location>
        <begin position="7"/>
        <end position="341"/>
    </location>
</feature>
<proteinExistence type="predicted"/>
<dbReference type="Gene3D" id="3.50.50.60">
    <property type="entry name" value="FAD/NAD(P)-binding domain"/>
    <property type="match status" value="1"/>
</dbReference>
<dbReference type="RefSeq" id="WP_074836785.1">
    <property type="nucleotide sequence ID" value="NZ_CATLTK010000094.1"/>
</dbReference>
<dbReference type="SUPFAM" id="SSF54373">
    <property type="entry name" value="FAD-linked reductases, C-terminal domain"/>
    <property type="match status" value="1"/>
</dbReference>
<dbReference type="GeneID" id="80818669"/>
<keyword evidence="1" id="KW-0560">Oxidoreductase</keyword>
<name>A0A975WAL8_9RHOB</name>
<dbReference type="PANTHER" id="PTHR13789">
    <property type="entry name" value="MONOOXYGENASE"/>
    <property type="match status" value="1"/>
</dbReference>
<dbReference type="Proteomes" id="UP000182932">
    <property type="component" value="Unassembled WGS sequence"/>
</dbReference>
<reference evidence="4 5" key="1">
    <citation type="submission" date="2016-10" db="EMBL/GenBank/DDBJ databases">
        <authorList>
            <person name="Varghese N."/>
            <person name="Submissions S."/>
        </authorList>
    </citation>
    <scope>NUCLEOTIDE SEQUENCE [LARGE SCALE GENOMIC DNA]</scope>
    <source>
        <strain evidence="4 5">FF3</strain>
    </source>
</reference>
<dbReference type="InterPro" id="IPR002938">
    <property type="entry name" value="FAD-bd"/>
</dbReference>
<dbReference type="GO" id="GO:0004497">
    <property type="term" value="F:monooxygenase activity"/>
    <property type="evidence" value="ECO:0007669"/>
    <property type="project" value="UniProtKB-KW"/>
</dbReference>
<evidence type="ECO:0000256" key="2">
    <source>
        <dbReference type="ARBA" id="ARBA00023033"/>
    </source>
</evidence>
<organism evidence="4 5">
    <name type="scientific">Marinovum algicola</name>
    <dbReference type="NCBI Taxonomy" id="42444"/>
    <lineage>
        <taxon>Bacteria</taxon>
        <taxon>Pseudomonadati</taxon>
        <taxon>Pseudomonadota</taxon>
        <taxon>Alphaproteobacteria</taxon>
        <taxon>Rhodobacterales</taxon>
        <taxon>Roseobacteraceae</taxon>
        <taxon>Marinovum</taxon>
    </lineage>
</organism>
<evidence type="ECO:0000259" key="3">
    <source>
        <dbReference type="Pfam" id="PF01494"/>
    </source>
</evidence>
<evidence type="ECO:0000256" key="1">
    <source>
        <dbReference type="ARBA" id="ARBA00023002"/>
    </source>
</evidence>
<keyword evidence="2" id="KW-0503">Monooxygenase</keyword>
<dbReference type="Pfam" id="PF01494">
    <property type="entry name" value="FAD_binding_3"/>
    <property type="match status" value="1"/>
</dbReference>
<dbReference type="GO" id="GO:0071949">
    <property type="term" value="F:FAD binding"/>
    <property type="evidence" value="ECO:0007669"/>
    <property type="project" value="InterPro"/>
</dbReference>
<dbReference type="PANTHER" id="PTHR13789:SF309">
    <property type="entry name" value="PUTATIVE (AFU_ORTHOLOGUE AFUA_6G14510)-RELATED"/>
    <property type="match status" value="1"/>
</dbReference>
<evidence type="ECO:0000313" key="4">
    <source>
        <dbReference type="EMBL" id="SEJ58895.1"/>
    </source>
</evidence>
<dbReference type="SUPFAM" id="SSF51905">
    <property type="entry name" value="FAD/NAD(P)-binding domain"/>
    <property type="match status" value="1"/>
</dbReference>
<dbReference type="AlphaFoldDB" id="A0A975WAL8"/>
<keyword evidence="5" id="KW-1185">Reference proteome</keyword>
<comment type="caution">
    <text evidence="4">The sequence shown here is derived from an EMBL/GenBank/DDBJ whole genome shotgun (WGS) entry which is preliminary data.</text>
</comment>
<accession>A0A975WAL8</accession>
<dbReference type="InterPro" id="IPR036188">
    <property type="entry name" value="FAD/NAD-bd_sf"/>
</dbReference>
<dbReference type="PRINTS" id="PR00420">
    <property type="entry name" value="RNGMNOXGNASE"/>
</dbReference>
<protein>
    <submittedName>
        <fullName evidence="4">Salicylate hydroxylase</fullName>
    </submittedName>
</protein>
<evidence type="ECO:0000313" key="5">
    <source>
        <dbReference type="Proteomes" id="UP000182932"/>
    </source>
</evidence>